<evidence type="ECO:0000259" key="7">
    <source>
        <dbReference type="Pfam" id="PF09335"/>
    </source>
</evidence>
<organism evidence="8">
    <name type="scientific">bioreactor metagenome</name>
    <dbReference type="NCBI Taxonomy" id="1076179"/>
    <lineage>
        <taxon>unclassified sequences</taxon>
        <taxon>metagenomes</taxon>
        <taxon>ecological metagenomes</taxon>
    </lineage>
</organism>
<proteinExistence type="predicted"/>
<comment type="subcellular location">
    <subcellularLocation>
        <location evidence="1">Cell membrane</location>
        <topology evidence="1">Multi-pass membrane protein</topology>
    </subcellularLocation>
</comment>
<evidence type="ECO:0000313" key="8">
    <source>
        <dbReference type="EMBL" id="MPL58149.1"/>
    </source>
</evidence>
<feature type="transmembrane region" description="Helical" evidence="6">
    <location>
        <begin position="12"/>
        <end position="31"/>
    </location>
</feature>
<gene>
    <name evidence="8" type="ORF">SDC9_03680</name>
</gene>
<evidence type="ECO:0000256" key="6">
    <source>
        <dbReference type="SAM" id="Phobius"/>
    </source>
</evidence>
<accession>A0A644STY6</accession>
<protein>
    <recommendedName>
        <fullName evidence="7">VTT domain-containing protein</fullName>
    </recommendedName>
</protein>
<evidence type="ECO:0000256" key="3">
    <source>
        <dbReference type="ARBA" id="ARBA00022692"/>
    </source>
</evidence>
<dbReference type="EMBL" id="VSSQ01000006">
    <property type="protein sequence ID" value="MPL58149.1"/>
    <property type="molecule type" value="Genomic_DNA"/>
</dbReference>
<dbReference type="PANTHER" id="PTHR42709:SF6">
    <property type="entry name" value="UNDECAPRENYL PHOSPHATE TRANSPORTER A"/>
    <property type="match status" value="1"/>
</dbReference>
<keyword evidence="5 6" id="KW-0472">Membrane</keyword>
<evidence type="ECO:0000256" key="1">
    <source>
        <dbReference type="ARBA" id="ARBA00004651"/>
    </source>
</evidence>
<evidence type="ECO:0000256" key="4">
    <source>
        <dbReference type="ARBA" id="ARBA00022989"/>
    </source>
</evidence>
<keyword evidence="3 6" id="KW-0812">Transmembrane</keyword>
<reference evidence="8" key="1">
    <citation type="submission" date="2019-08" db="EMBL/GenBank/DDBJ databases">
        <authorList>
            <person name="Kucharzyk K."/>
            <person name="Murdoch R.W."/>
            <person name="Higgins S."/>
            <person name="Loffler F."/>
        </authorList>
    </citation>
    <scope>NUCLEOTIDE SEQUENCE</scope>
</reference>
<feature type="transmembrane region" description="Helical" evidence="6">
    <location>
        <begin position="186"/>
        <end position="205"/>
    </location>
</feature>
<dbReference type="GO" id="GO:0005886">
    <property type="term" value="C:plasma membrane"/>
    <property type="evidence" value="ECO:0007669"/>
    <property type="project" value="UniProtKB-SubCell"/>
</dbReference>
<comment type="caution">
    <text evidence="8">The sequence shown here is derived from an EMBL/GenBank/DDBJ whole genome shotgun (WGS) entry which is preliminary data.</text>
</comment>
<dbReference type="InterPro" id="IPR032816">
    <property type="entry name" value="VTT_dom"/>
</dbReference>
<evidence type="ECO:0000256" key="5">
    <source>
        <dbReference type="ARBA" id="ARBA00023136"/>
    </source>
</evidence>
<feature type="transmembrane region" description="Helical" evidence="6">
    <location>
        <begin position="69"/>
        <end position="88"/>
    </location>
</feature>
<name>A0A644STY6_9ZZZZ</name>
<dbReference type="PANTHER" id="PTHR42709">
    <property type="entry name" value="ALKALINE PHOSPHATASE LIKE PROTEIN"/>
    <property type="match status" value="1"/>
</dbReference>
<dbReference type="Pfam" id="PF09335">
    <property type="entry name" value="VTT_dom"/>
    <property type="match status" value="1"/>
</dbReference>
<dbReference type="InterPro" id="IPR051311">
    <property type="entry name" value="DedA_domain"/>
</dbReference>
<feature type="transmembrane region" description="Helical" evidence="6">
    <location>
        <begin position="151"/>
        <end position="174"/>
    </location>
</feature>
<dbReference type="AlphaFoldDB" id="A0A644STY6"/>
<feature type="transmembrane region" description="Helical" evidence="6">
    <location>
        <begin position="121"/>
        <end position="145"/>
    </location>
</feature>
<sequence>MLETITSYLQSFFIEYGAIGVFLGSIIEEIIAPIPSTIIILGSSFFILEGQIIGLTSITILFLNVALPAALGMTIGSLFIYGICYYIGKPFIAKWGKYLAINWEDIEKTDEKFQEQTKDEIILYGVRSIPAIPSVAISAFCGVIRYDLKKYIIITFLGGLTRATILGFLGWQFGNVYKNIANQISFLEEIVVIAIFVSIIGYILYKKNQDNDNDK</sequence>
<keyword evidence="4 6" id="KW-1133">Transmembrane helix</keyword>
<evidence type="ECO:0000256" key="2">
    <source>
        <dbReference type="ARBA" id="ARBA00022475"/>
    </source>
</evidence>
<feature type="domain" description="VTT" evidence="7">
    <location>
        <begin position="52"/>
        <end position="171"/>
    </location>
</feature>
<keyword evidence="2" id="KW-1003">Cell membrane</keyword>